<dbReference type="Gene3D" id="3.60.130.10">
    <property type="entry name" value="Clavaminate synthase-like"/>
    <property type="match status" value="1"/>
</dbReference>
<dbReference type="InterPro" id="IPR003819">
    <property type="entry name" value="TauD/TfdA-like"/>
</dbReference>
<evidence type="ECO:0000256" key="1">
    <source>
        <dbReference type="ARBA" id="ARBA00005896"/>
    </source>
</evidence>
<evidence type="ECO:0000256" key="3">
    <source>
        <dbReference type="ARBA" id="ARBA00022964"/>
    </source>
</evidence>
<dbReference type="GO" id="GO:0016706">
    <property type="term" value="F:2-oxoglutarate-dependent dioxygenase activity"/>
    <property type="evidence" value="ECO:0007669"/>
    <property type="project" value="UniProtKB-ARBA"/>
</dbReference>
<gene>
    <name evidence="7" type="ordered locus">Hoch_6017</name>
</gene>
<dbReference type="PANTHER" id="PTHR43779">
    <property type="entry name" value="DIOXYGENASE RV0097-RELATED"/>
    <property type="match status" value="1"/>
</dbReference>
<dbReference type="RefSeq" id="WP_012831084.1">
    <property type="nucleotide sequence ID" value="NC_013440.1"/>
</dbReference>
<comment type="similarity">
    <text evidence="1">Belongs to the TfdA dioxygenase family.</text>
</comment>
<accession>D0LJY5</accession>
<dbReference type="STRING" id="502025.Hoch_6017"/>
<dbReference type="Proteomes" id="UP000001880">
    <property type="component" value="Chromosome"/>
</dbReference>
<dbReference type="eggNOG" id="COG2175">
    <property type="taxonomic scope" value="Bacteria"/>
</dbReference>
<dbReference type="OrthoDB" id="7209371at2"/>
<evidence type="ECO:0000313" key="7">
    <source>
        <dbReference type="EMBL" id="ACY18492.1"/>
    </source>
</evidence>
<dbReference type="PANTHER" id="PTHR43779:SF3">
    <property type="entry name" value="(3R)-3-[(CARBOXYMETHYL)AMINO]FATTY ACID OXYGENASE_DECARBOXYLASE"/>
    <property type="match status" value="1"/>
</dbReference>
<dbReference type="EMBL" id="CP001804">
    <property type="protein sequence ID" value="ACY18492.1"/>
    <property type="molecule type" value="Genomic_DNA"/>
</dbReference>
<sequence length="301" mass="33976">MKFESLPSGFGVRVYDVDPRTLTPEDAKAIRMMTYRERLVVLPDQDLDAAAYVAFSYRLARPQVYLQPNYHHPDHAEIFVSANGPVHGRTMGVARTGYYWHSDCAFEANPLAFSMLYPQVLPKGERSTHFLDMAKAWRRLPSALRERVLGLHAMHCGRAKYKIQAGDVGRPLHELLDDIVEHSLTGIHPLVIQHPGTGEELLYASSGFTSRILGLSVYESWSVLREIFRHAEDPAQVVGYEWEDGDIALWDNRALLHRTGATPAGENSAMFRIGLFDEYPLSARTQMLPADMAVEEAMRSH</sequence>
<keyword evidence="3 7" id="KW-0223">Dioxygenase</keyword>
<dbReference type="InterPro" id="IPR042098">
    <property type="entry name" value="TauD-like_sf"/>
</dbReference>
<evidence type="ECO:0000259" key="6">
    <source>
        <dbReference type="Pfam" id="PF02668"/>
    </source>
</evidence>
<dbReference type="AlphaFoldDB" id="D0LJY5"/>
<dbReference type="HOGENOM" id="CLU_036005_2_0_7"/>
<keyword evidence="8" id="KW-1185">Reference proteome</keyword>
<evidence type="ECO:0000313" key="8">
    <source>
        <dbReference type="Proteomes" id="UP000001880"/>
    </source>
</evidence>
<dbReference type="KEGG" id="hoh:Hoch_6017"/>
<feature type="domain" description="TauD/TfdA-like" evidence="6">
    <location>
        <begin position="3"/>
        <end position="272"/>
    </location>
</feature>
<dbReference type="Pfam" id="PF02668">
    <property type="entry name" value="TauD"/>
    <property type="match status" value="1"/>
</dbReference>
<evidence type="ECO:0000256" key="2">
    <source>
        <dbReference type="ARBA" id="ARBA00022723"/>
    </source>
</evidence>
<evidence type="ECO:0000256" key="5">
    <source>
        <dbReference type="ARBA" id="ARBA00023004"/>
    </source>
</evidence>
<organism evidence="7 8">
    <name type="scientific">Haliangium ochraceum (strain DSM 14365 / JCM 11303 / SMP-2)</name>
    <dbReference type="NCBI Taxonomy" id="502025"/>
    <lineage>
        <taxon>Bacteria</taxon>
        <taxon>Pseudomonadati</taxon>
        <taxon>Myxococcota</taxon>
        <taxon>Polyangia</taxon>
        <taxon>Haliangiales</taxon>
        <taxon>Kofleriaceae</taxon>
        <taxon>Haliangium</taxon>
    </lineage>
</organism>
<dbReference type="GO" id="GO:0046872">
    <property type="term" value="F:metal ion binding"/>
    <property type="evidence" value="ECO:0007669"/>
    <property type="project" value="UniProtKB-KW"/>
</dbReference>
<protein>
    <submittedName>
        <fullName evidence="7">Taurine catabolism dioxygenase TauD/TfdA</fullName>
    </submittedName>
</protein>
<proteinExistence type="inferred from homology"/>
<keyword evidence="2" id="KW-0479">Metal-binding</keyword>
<evidence type="ECO:0000256" key="4">
    <source>
        <dbReference type="ARBA" id="ARBA00023002"/>
    </source>
</evidence>
<dbReference type="SUPFAM" id="SSF51197">
    <property type="entry name" value="Clavaminate synthase-like"/>
    <property type="match status" value="1"/>
</dbReference>
<reference evidence="7 8" key="1">
    <citation type="journal article" date="2010" name="Stand. Genomic Sci.">
        <title>Complete genome sequence of Haliangium ochraceum type strain (SMP-2).</title>
        <authorList>
            <consortium name="US DOE Joint Genome Institute (JGI-PGF)"/>
            <person name="Ivanova N."/>
            <person name="Daum C."/>
            <person name="Lang E."/>
            <person name="Abt B."/>
            <person name="Kopitz M."/>
            <person name="Saunders E."/>
            <person name="Lapidus A."/>
            <person name="Lucas S."/>
            <person name="Glavina Del Rio T."/>
            <person name="Nolan M."/>
            <person name="Tice H."/>
            <person name="Copeland A."/>
            <person name="Cheng J.F."/>
            <person name="Chen F."/>
            <person name="Bruce D."/>
            <person name="Goodwin L."/>
            <person name="Pitluck S."/>
            <person name="Mavromatis K."/>
            <person name="Pati A."/>
            <person name="Mikhailova N."/>
            <person name="Chen A."/>
            <person name="Palaniappan K."/>
            <person name="Land M."/>
            <person name="Hauser L."/>
            <person name="Chang Y.J."/>
            <person name="Jeffries C.D."/>
            <person name="Detter J.C."/>
            <person name="Brettin T."/>
            <person name="Rohde M."/>
            <person name="Goker M."/>
            <person name="Bristow J."/>
            <person name="Markowitz V."/>
            <person name="Eisen J.A."/>
            <person name="Hugenholtz P."/>
            <person name="Kyrpides N.C."/>
            <person name="Klenk H.P."/>
        </authorList>
    </citation>
    <scope>NUCLEOTIDE SEQUENCE [LARGE SCALE GENOMIC DNA]</scope>
    <source>
        <strain evidence="8">DSM 14365 / CIP 107738 / JCM 11303 / AJ 13395 / SMP-2</strain>
    </source>
</reference>
<dbReference type="InterPro" id="IPR051178">
    <property type="entry name" value="TfdA_dioxygenase"/>
</dbReference>
<keyword evidence="4" id="KW-0560">Oxidoreductase</keyword>
<keyword evidence="5" id="KW-0408">Iron</keyword>
<name>D0LJY5_HALO1</name>